<dbReference type="InterPro" id="IPR052349">
    <property type="entry name" value="Metallo-hydrolase_Enzymes"/>
</dbReference>
<dbReference type="AlphaFoldDB" id="A0A8H8QUZ2"/>
<accession>A0A8H8QUZ2</accession>
<sequence>MSIHRQNGQDKVATFRGVYMAGKPANSRWNVCCQNGVISSLSESIDTSEEAGQFLGPSLCHPHIHLDKCFLLSYPKYADLEIKKGDFAEAMELTTTAKSRFEVDDLMERGRALIEESISFGVTHMRAFVEVDHGVGMKCLEAGLRLKDEFKDHCFVQICVFAQDPIFSYDDKGQAMKSLLEKAVGMEGVDAFGSTPYVEKDLHTQDQNVSYAINLAKDHKLHLDFHIDYNLDPTQESVVLVAIDYLRRYGWPSDLDSPDFRTIVFGHCSRLTLFDKAEWLNISKKSQGLPISFVGLPTSDLFMMGRPREGAGGGERPRGTLQIPQMIGEYGFNGAIGINNQCISSRAKLAIGAGATFNHELDVGESGDFVVFGKAVAATGSSSFRSKRRTNQDLINDPPHERTTVFRGSIVSHR</sequence>
<evidence type="ECO:0000313" key="1">
    <source>
        <dbReference type="EMBL" id="TVY23178.1"/>
    </source>
</evidence>
<gene>
    <name evidence="1" type="ORF">LHYA1_G007797</name>
</gene>
<proteinExistence type="predicted"/>
<reference evidence="1 2" key="1">
    <citation type="submission" date="2018-05" db="EMBL/GenBank/DDBJ databases">
        <title>Genome sequencing and assembly of the regulated plant pathogen Lachnellula willkommii and related sister species for the development of diagnostic species identification markers.</title>
        <authorList>
            <person name="Giroux E."/>
            <person name="Bilodeau G."/>
        </authorList>
    </citation>
    <scope>NUCLEOTIDE SEQUENCE [LARGE SCALE GENOMIC DNA]</scope>
    <source>
        <strain evidence="1 2">CBS 185.66</strain>
    </source>
</reference>
<comment type="caution">
    <text evidence="1">The sequence shown here is derived from an EMBL/GenBank/DDBJ whole genome shotgun (WGS) entry which is preliminary data.</text>
</comment>
<dbReference type="GeneID" id="41987995"/>
<organism evidence="1 2">
    <name type="scientific">Lachnellula hyalina</name>
    <dbReference type="NCBI Taxonomy" id="1316788"/>
    <lineage>
        <taxon>Eukaryota</taxon>
        <taxon>Fungi</taxon>
        <taxon>Dikarya</taxon>
        <taxon>Ascomycota</taxon>
        <taxon>Pezizomycotina</taxon>
        <taxon>Leotiomycetes</taxon>
        <taxon>Helotiales</taxon>
        <taxon>Lachnaceae</taxon>
        <taxon>Lachnellula</taxon>
    </lineage>
</organism>
<dbReference type="InterPro" id="IPR032466">
    <property type="entry name" value="Metal_Hydrolase"/>
</dbReference>
<evidence type="ECO:0008006" key="3">
    <source>
        <dbReference type="Google" id="ProtNLM"/>
    </source>
</evidence>
<dbReference type="Proteomes" id="UP000431533">
    <property type="component" value="Unassembled WGS sequence"/>
</dbReference>
<dbReference type="PANTHER" id="PTHR32027:SF0">
    <property type="entry name" value="CYTOSINE DEAMINASE"/>
    <property type="match status" value="1"/>
</dbReference>
<dbReference type="Gene3D" id="3.20.20.140">
    <property type="entry name" value="Metal-dependent hydrolases"/>
    <property type="match status" value="1"/>
</dbReference>
<name>A0A8H8QUZ2_9HELO</name>
<dbReference type="GO" id="GO:0016814">
    <property type="term" value="F:hydrolase activity, acting on carbon-nitrogen (but not peptide) bonds, in cyclic amidines"/>
    <property type="evidence" value="ECO:0007669"/>
    <property type="project" value="TreeGrafter"/>
</dbReference>
<dbReference type="EMBL" id="QGMH01000199">
    <property type="protein sequence ID" value="TVY23178.1"/>
    <property type="molecule type" value="Genomic_DNA"/>
</dbReference>
<protein>
    <recommendedName>
        <fullName evidence="3">Cytosine deaminase</fullName>
    </recommendedName>
</protein>
<dbReference type="PANTHER" id="PTHR32027">
    <property type="entry name" value="CYTOSINE DEAMINASE"/>
    <property type="match status" value="1"/>
</dbReference>
<keyword evidence="2" id="KW-1185">Reference proteome</keyword>
<dbReference type="SUPFAM" id="SSF51556">
    <property type="entry name" value="Metallo-dependent hydrolases"/>
    <property type="match status" value="1"/>
</dbReference>
<evidence type="ECO:0000313" key="2">
    <source>
        <dbReference type="Proteomes" id="UP000431533"/>
    </source>
</evidence>
<dbReference type="RefSeq" id="XP_031001966.1">
    <property type="nucleotide sequence ID" value="XM_031152722.1"/>
</dbReference>
<dbReference type="OrthoDB" id="10266980at2759"/>